<comment type="caution">
    <text evidence="1">The sequence shown here is derived from an EMBL/GenBank/DDBJ whole genome shotgun (WGS) entry which is preliminary data.</text>
</comment>
<name>A0A699L6N8_TANCI</name>
<feature type="non-terminal residue" evidence="1">
    <location>
        <position position="82"/>
    </location>
</feature>
<reference evidence="1" key="1">
    <citation type="journal article" date="2019" name="Sci. Rep.">
        <title>Draft genome of Tanacetum cinerariifolium, the natural source of mosquito coil.</title>
        <authorList>
            <person name="Yamashiro T."/>
            <person name="Shiraishi A."/>
            <person name="Satake H."/>
            <person name="Nakayama K."/>
        </authorList>
    </citation>
    <scope>NUCLEOTIDE SEQUENCE</scope>
</reference>
<sequence length="82" mass="9286">MPKGMNIDVATQHKPTKSRQAEILGTFDEGAKNLDEIKGQKVEEKGCIIYRCEELEKAQAADPMKARKGPKEVEMDELNMFF</sequence>
<organism evidence="1">
    <name type="scientific">Tanacetum cinerariifolium</name>
    <name type="common">Dalmatian daisy</name>
    <name type="synonym">Chrysanthemum cinerariifolium</name>
    <dbReference type="NCBI Taxonomy" id="118510"/>
    <lineage>
        <taxon>Eukaryota</taxon>
        <taxon>Viridiplantae</taxon>
        <taxon>Streptophyta</taxon>
        <taxon>Embryophyta</taxon>
        <taxon>Tracheophyta</taxon>
        <taxon>Spermatophyta</taxon>
        <taxon>Magnoliopsida</taxon>
        <taxon>eudicotyledons</taxon>
        <taxon>Gunneridae</taxon>
        <taxon>Pentapetalae</taxon>
        <taxon>asterids</taxon>
        <taxon>campanulids</taxon>
        <taxon>Asterales</taxon>
        <taxon>Asteraceae</taxon>
        <taxon>Asteroideae</taxon>
        <taxon>Anthemideae</taxon>
        <taxon>Anthemidinae</taxon>
        <taxon>Tanacetum</taxon>
    </lineage>
</organism>
<gene>
    <name evidence="1" type="ORF">Tci_695590</name>
</gene>
<protein>
    <submittedName>
        <fullName evidence="1">Uncharacterized protein</fullName>
    </submittedName>
</protein>
<accession>A0A699L6N8</accession>
<evidence type="ECO:0000313" key="1">
    <source>
        <dbReference type="EMBL" id="GFB23619.1"/>
    </source>
</evidence>
<proteinExistence type="predicted"/>
<dbReference type="AlphaFoldDB" id="A0A699L6N8"/>
<dbReference type="EMBL" id="BKCJ010582088">
    <property type="protein sequence ID" value="GFB23619.1"/>
    <property type="molecule type" value="Genomic_DNA"/>
</dbReference>